<keyword evidence="2" id="KW-1185">Reference proteome</keyword>
<protein>
    <submittedName>
        <fullName evidence="1">Uncharacterized protein</fullName>
    </submittedName>
</protein>
<evidence type="ECO:0000313" key="1">
    <source>
        <dbReference type="EMBL" id="CDH49627.1"/>
    </source>
</evidence>
<reference evidence="1" key="1">
    <citation type="submission" date="2013-08" db="EMBL/GenBank/DDBJ databases">
        <title>Gene expansion shapes genome architecture in the human pathogen Lichtheimia corymbifera: an evolutionary genomics analysis in the ancient terrestrial Mucorales (Mucoromycotina).</title>
        <authorList>
            <person name="Schwartze V.U."/>
            <person name="Winter S."/>
            <person name="Shelest E."/>
            <person name="Marcet-Houben M."/>
            <person name="Horn F."/>
            <person name="Wehner S."/>
            <person name="Hoffmann K."/>
            <person name="Riege K."/>
            <person name="Sammeth M."/>
            <person name="Nowrousian M."/>
            <person name="Valiante V."/>
            <person name="Linde J."/>
            <person name="Jacobsen I.D."/>
            <person name="Marz M."/>
            <person name="Brakhage A.A."/>
            <person name="Gabaldon T."/>
            <person name="Bocker S."/>
            <person name="Voigt K."/>
        </authorList>
    </citation>
    <scope>NUCLEOTIDE SEQUENCE [LARGE SCALE GENOMIC DNA]</scope>
    <source>
        <strain evidence="1">FSU 9682</strain>
    </source>
</reference>
<comment type="caution">
    <text evidence="1">The sequence shown here is derived from an EMBL/GenBank/DDBJ whole genome shotgun (WGS) entry which is preliminary data.</text>
</comment>
<proteinExistence type="predicted"/>
<organism evidence="1 2">
    <name type="scientific">Lichtheimia corymbifera JMRC:FSU:9682</name>
    <dbReference type="NCBI Taxonomy" id="1263082"/>
    <lineage>
        <taxon>Eukaryota</taxon>
        <taxon>Fungi</taxon>
        <taxon>Fungi incertae sedis</taxon>
        <taxon>Mucoromycota</taxon>
        <taxon>Mucoromycotina</taxon>
        <taxon>Mucoromycetes</taxon>
        <taxon>Mucorales</taxon>
        <taxon>Lichtheimiaceae</taxon>
        <taxon>Lichtheimia</taxon>
    </lineage>
</organism>
<dbReference type="AlphaFoldDB" id="A0A068RJ20"/>
<evidence type="ECO:0000313" key="2">
    <source>
        <dbReference type="Proteomes" id="UP000027586"/>
    </source>
</evidence>
<accession>A0A068RJ20</accession>
<dbReference type="Proteomes" id="UP000027586">
    <property type="component" value="Unassembled WGS sequence"/>
</dbReference>
<sequence length="159" mass="17902">MMNAASLYTTQVNKCKASKRSLSADPFTHASNAMHEQSDFTWSFIDSILMSAIRKILSLFVQSKHGDDDIKGGVSDNARPQNTSTLHVAYPLYQAQNRLLSRSRASRADPDGLRKLAVGLEMLRHRKLPRKTSQTSMRESFLPRRQDVFVPNLKSPLAQ</sequence>
<dbReference type="OrthoDB" id="2263665at2759"/>
<gene>
    <name evidence="1" type="ORF">LCOR_01366.1</name>
</gene>
<dbReference type="VEuPathDB" id="FungiDB:LCOR_01366.1"/>
<name>A0A068RJ20_9FUNG</name>
<dbReference type="EMBL" id="CBTN010000003">
    <property type="protein sequence ID" value="CDH49627.1"/>
    <property type="molecule type" value="Genomic_DNA"/>
</dbReference>